<dbReference type="PANTHER" id="PTHR43827:SF3">
    <property type="entry name" value="NADP-DEPENDENT OXIDOREDUCTASE DOMAIN-CONTAINING PROTEIN"/>
    <property type="match status" value="1"/>
</dbReference>
<dbReference type="SUPFAM" id="SSF51430">
    <property type="entry name" value="NAD(P)-linked oxidoreductase"/>
    <property type="match status" value="1"/>
</dbReference>
<organism evidence="8 9">
    <name type="scientific">Schaalia turicensis</name>
    <dbReference type="NCBI Taxonomy" id="131111"/>
    <lineage>
        <taxon>Bacteria</taxon>
        <taxon>Bacillati</taxon>
        <taxon>Actinomycetota</taxon>
        <taxon>Actinomycetes</taxon>
        <taxon>Actinomycetales</taxon>
        <taxon>Actinomycetaceae</taxon>
        <taxon>Schaalia</taxon>
    </lineage>
</organism>
<comment type="similarity">
    <text evidence="1">Belongs to the aldo/keto reductase family.</text>
</comment>
<dbReference type="EMBL" id="PKKJ01000007">
    <property type="protein sequence ID" value="PKY66056.1"/>
    <property type="molecule type" value="Genomic_DNA"/>
</dbReference>
<dbReference type="PROSITE" id="PS00798">
    <property type="entry name" value="ALDOKETO_REDUCTASE_1"/>
    <property type="match status" value="1"/>
</dbReference>
<dbReference type="InterPro" id="IPR036812">
    <property type="entry name" value="NAD(P)_OxRdtase_dom_sf"/>
</dbReference>
<dbReference type="Proteomes" id="UP000234545">
    <property type="component" value="Unassembled WGS sequence"/>
</dbReference>
<evidence type="ECO:0000256" key="2">
    <source>
        <dbReference type="ARBA" id="ARBA00022857"/>
    </source>
</evidence>
<feature type="active site" description="Proton donor" evidence="4">
    <location>
        <position position="52"/>
    </location>
</feature>
<dbReference type="Gene3D" id="3.20.20.100">
    <property type="entry name" value="NADP-dependent oxidoreductase domain"/>
    <property type="match status" value="1"/>
</dbReference>
<evidence type="ECO:0000256" key="4">
    <source>
        <dbReference type="PIRSR" id="PIRSR000097-1"/>
    </source>
</evidence>
<evidence type="ECO:0000313" key="8">
    <source>
        <dbReference type="EMBL" id="PKY66056.1"/>
    </source>
</evidence>
<accession>A0A2I1I4I9</accession>
<dbReference type="PRINTS" id="PR00069">
    <property type="entry name" value="ALDKETRDTASE"/>
</dbReference>
<evidence type="ECO:0000313" key="9">
    <source>
        <dbReference type="Proteomes" id="UP000234545"/>
    </source>
</evidence>
<dbReference type="AlphaFoldDB" id="A0A2I1I4I9"/>
<evidence type="ECO:0000259" key="7">
    <source>
        <dbReference type="Pfam" id="PF00248"/>
    </source>
</evidence>
<dbReference type="OrthoDB" id="9804790at2"/>
<dbReference type="FunFam" id="3.20.20.100:FF:000015">
    <property type="entry name" value="Oxidoreductase, aldo/keto reductase family"/>
    <property type="match status" value="1"/>
</dbReference>
<sequence>MPTPTIPTLTLPTGAPIPQFGFGTFKVTEHVYEAVSHALELGYRHIDTAQMYGNEPEVGRAIADSEIPREELFITSKLNNTNHEPDVARTTFAQTLEDLRTDYVDLFLIHWPLPALYDGNVALPWSALEEFYADGRARAIGLSNYEIAHIQAVLDVATVAPHVLQVEAHPFLPNNELRQFARDHSMVVEAWSPLARGRAPFDETLAMIGARIGVSAAQVALRWALQRGDVIFPKSVTPSRQAQNLDVFSFTLSDADMTAIDALDEGEAGRTGSNPNTMNRL</sequence>
<gene>
    <name evidence="8" type="ORF">CYJ25_06300</name>
</gene>
<evidence type="ECO:0000256" key="5">
    <source>
        <dbReference type="PIRSR" id="PIRSR000097-2"/>
    </source>
</evidence>
<dbReference type="CDD" id="cd19071">
    <property type="entry name" value="AKR_AKR1-5-like"/>
    <property type="match status" value="1"/>
</dbReference>
<evidence type="ECO:0000256" key="3">
    <source>
        <dbReference type="ARBA" id="ARBA00023002"/>
    </source>
</evidence>
<reference evidence="8 9" key="1">
    <citation type="submission" date="2017-12" db="EMBL/GenBank/DDBJ databases">
        <title>Phylogenetic diversity of female urinary microbiome.</title>
        <authorList>
            <person name="Thomas-White K."/>
            <person name="Wolfe A.J."/>
        </authorList>
    </citation>
    <scope>NUCLEOTIDE SEQUENCE [LARGE SCALE GENOMIC DNA]</scope>
    <source>
        <strain evidence="8 9">UMB0250</strain>
    </source>
</reference>
<dbReference type="InterPro" id="IPR023210">
    <property type="entry name" value="NADP_OxRdtase_dom"/>
</dbReference>
<dbReference type="GO" id="GO:0016616">
    <property type="term" value="F:oxidoreductase activity, acting on the CH-OH group of donors, NAD or NADP as acceptor"/>
    <property type="evidence" value="ECO:0007669"/>
    <property type="project" value="UniProtKB-ARBA"/>
</dbReference>
<dbReference type="InterPro" id="IPR020471">
    <property type="entry name" value="AKR"/>
</dbReference>
<dbReference type="InterPro" id="IPR018170">
    <property type="entry name" value="Aldo/ket_reductase_CS"/>
</dbReference>
<keyword evidence="3" id="KW-0560">Oxidoreductase</keyword>
<feature type="site" description="Lowers pKa of active site Tyr" evidence="6">
    <location>
        <position position="77"/>
    </location>
</feature>
<proteinExistence type="inferred from homology"/>
<keyword evidence="2" id="KW-0521">NADP</keyword>
<evidence type="ECO:0000256" key="6">
    <source>
        <dbReference type="PIRSR" id="PIRSR000097-3"/>
    </source>
</evidence>
<feature type="binding site" evidence="5">
    <location>
        <position position="110"/>
    </location>
    <ligand>
        <name>substrate</name>
    </ligand>
</feature>
<dbReference type="PROSITE" id="PS00062">
    <property type="entry name" value="ALDOKETO_REDUCTASE_2"/>
    <property type="match status" value="1"/>
</dbReference>
<dbReference type="PANTHER" id="PTHR43827">
    <property type="entry name" value="2,5-DIKETO-D-GLUCONIC ACID REDUCTASE"/>
    <property type="match status" value="1"/>
</dbReference>
<protein>
    <submittedName>
        <fullName evidence="8">Oxidoreductase</fullName>
    </submittedName>
</protein>
<comment type="caution">
    <text evidence="8">The sequence shown here is derived from an EMBL/GenBank/DDBJ whole genome shotgun (WGS) entry which is preliminary data.</text>
</comment>
<dbReference type="Pfam" id="PF00248">
    <property type="entry name" value="Aldo_ket_red"/>
    <property type="match status" value="1"/>
</dbReference>
<name>A0A2I1I4I9_9ACTO</name>
<evidence type="ECO:0000256" key="1">
    <source>
        <dbReference type="ARBA" id="ARBA00007905"/>
    </source>
</evidence>
<dbReference type="RefSeq" id="WP_101628334.1">
    <property type="nucleotide sequence ID" value="NZ_PKKJ01000007.1"/>
</dbReference>
<dbReference type="PIRSF" id="PIRSF000097">
    <property type="entry name" value="AKR"/>
    <property type="match status" value="1"/>
</dbReference>
<feature type="domain" description="NADP-dependent oxidoreductase" evidence="7">
    <location>
        <begin position="27"/>
        <end position="265"/>
    </location>
</feature>